<feature type="region of interest" description="Disordered" evidence="1">
    <location>
        <begin position="53"/>
        <end position="81"/>
    </location>
</feature>
<evidence type="ECO:0000256" key="1">
    <source>
        <dbReference type="SAM" id="MobiDB-lite"/>
    </source>
</evidence>
<sequence>MGSFLTLLVLFLAALILIPKEGFATYYKPIYKPHPIKKPPLYKPPLYKPKPPIYHKPPFKKPPYKKPPYGEYPPVEDNTHA</sequence>
<evidence type="ECO:0000313" key="4">
    <source>
        <dbReference type="Proteomes" id="UP001603857"/>
    </source>
</evidence>
<dbReference type="Proteomes" id="UP001603857">
    <property type="component" value="Unassembled WGS sequence"/>
</dbReference>
<comment type="caution">
    <text evidence="3">The sequence shown here is derived from an EMBL/GenBank/DDBJ whole genome shotgun (WGS) entry which is preliminary data.</text>
</comment>
<accession>A0ABD1MMY8</accession>
<feature type="signal peptide" evidence="2">
    <location>
        <begin position="1"/>
        <end position="24"/>
    </location>
</feature>
<dbReference type="EMBL" id="JBGMDY010000004">
    <property type="protein sequence ID" value="KAL2337167.1"/>
    <property type="molecule type" value="Genomic_DNA"/>
</dbReference>
<evidence type="ECO:0008006" key="5">
    <source>
        <dbReference type="Google" id="ProtNLM"/>
    </source>
</evidence>
<keyword evidence="2" id="KW-0732">Signal</keyword>
<keyword evidence="4" id="KW-1185">Reference proteome</keyword>
<proteinExistence type="predicted"/>
<evidence type="ECO:0000256" key="2">
    <source>
        <dbReference type="SAM" id="SignalP"/>
    </source>
</evidence>
<protein>
    <recommendedName>
        <fullName evidence="5">Early nodulin-12A</fullName>
    </recommendedName>
</protein>
<feature type="chain" id="PRO_5044866592" description="Early nodulin-12A" evidence="2">
    <location>
        <begin position="25"/>
        <end position="81"/>
    </location>
</feature>
<evidence type="ECO:0000313" key="3">
    <source>
        <dbReference type="EMBL" id="KAL2337167.1"/>
    </source>
</evidence>
<reference evidence="3 4" key="1">
    <citation type="submission" date="2024-08" db="EMBL/GenBank/DDBJ databases">
        <title>Insights into the chromosomal genome structure of Flemingia macrophylla.</title>
        <authorList>
            <person name="Ding Y."/>
            <person name="Zhao Y."/>
            <person name="Bi W."/>
            <person name="Wu M."/>
            <person name="Zhao G."/>
            <person name="Gong Y."/>
            <person name="Li W."/>
            <person name="Zhang P."/>
        </authorList>
    </citation>
    <scope>NUCLEOTIDE SEQUENCE [LARGE SCALE GENOMIC DNA]</scope>
    <source>
        <strain evidence="3">DYQJB</strain>
        <tissue evidence="3">Leaf</tissue>
    </source>
</reference>
<gene>
    <name evidence="3" type="ORF">Fmac_011613</name>
</gene>
<name>A0ABD1MMY8_9FABA</name>
<organism evidence="3 4">
    <name type="scientific">Flemingia macrophylla</name>
    <dbReference type="NCBI Taxonomy" id="520843"/>
    <lineage>
        <taxon>Eukaryota</taxon>
        <taxon>Viridiplantae</taxon>
        <taxon>Streptophyta</taxon>
        <taxon>Embryophyta</taxon>
        <taxon>Tracheophyta</taxon>
        <taxon>Spermatophyta</taxon>
        <taxon>Magnoliopsida</taxon>
        <taxon>eudicotyledons</taxon>
        <taxon>Gunneridae</taxon>
        <taxon>Pentapetalae</taxon>
        <taxon>rosids</taxon>
        <taxon>fabids</taxon>
        <taxon>Fabales</taxon>
        <taxon>Fabaceae</taxon>
        <taxon>Papilionoideae</taxon>
        <taxon>50 kb inversion clade</taxon>
        <taxon>NPAAA clade</taxon>
        <taxon>indigoferoid/millettioid clade</taxon>
        <taxon>Phaseoleae</taxon>
        <taxon>Flemingia</taxon>
    </lineage>
</organism>
<dbReference type="AlphaFoldDB" id="A0ABD1MMY8"/>